<evidence type="ECO:0000313" key="1">
    <source>
        <dbReference type="EMBL" id="QAY74505.1"/>
    </source>
</evidence>
<gene>
    <name evidence="1" type="ORF">ET445_15390</name>
</gene>
<dbReference type="EMBL" id="CP035491">
    <property type="protein sequence ID" value="QAY74505.1"/>
    <property type="molecule type" value="Genomic_DNA"/>
</dbReference>
<dbReference type="KEGG" id="agf:ET445_15390"/>
<proteinExistence type="predicted"/>
<dbReference type="Gene3D" id="3.40.50.880">
    <property type="match status" value="1"/>
</dbReference>
<dbReference type="Proteomes" id="UP000291259">
    <property type="component" value="Chromosome"/>
</dbReference>
<dbReference type="AlphaFoldDB" id="A0A4P6FEZ9"/>
<organism evidence="1 2">
    <name type="scientific">Agromyces protaetiae</name>
    <dbReference type="NCBI Taxonomy" id="2509455"/>
    <lineage>
        <taxon>Bacteria</taxon>
        <taxon>Bacillati</taxon>
        <taxon>Actinomycetota</taxon>
        <taxon>Actinomycetes</taxon>
        <taxon>Micrococcales</taxon>
        <taxon>Microbacteriaceae</taxon>
        <taxon>Agromyces</taxon>
    </lineage>
</organism>
<protein>
    <submittedName>
        <fullName evidence="1">Peptidase S51</fullName>
    </submittedName>
</protein>
<keyword evidence="2" id="KW-1185">Reference proteome</keyword>
<name>A0A4P6FEZ9_9MICO</name>
<sequence length="248" mass="25137">MSVHLQGGGWSDGADADVYRGFVAEAAARAAASGEERAKDSSGRPIPRIALVVVRADDPAAIAERFAEELRAGGTVDVHLTAVRHGEAVPRTAFADVDGVMVGGGLTPAYRDALEPHFGELRRLVAGGIPYLGFSAGASIAAEQAIVGGTRIGGVEVAPEDNGEGLDEVQIAPGIGLVDIPVDVHAAQWGSLSRVVAAVEAGLIPGALAIDERTVLVVGEGGLQVAGRGSVWRVLPGEQGVSVSTMGA</sequence>
<reference evidence="1 2" key="1">
    <citation type="submission" date="2019-01" db="EMBL/GenBank/DDBJ databases">
        <title>Genome sequencing of strain FW100M-8.</title>
        <authorList>
            <person name="Heo J."/>
            <person name="Kim S.-J."/>
            <person name="Kim J.-S."/>
            <person name="Hong S.-B."/>
            <person name="Kwon S.-W."/>
        </authorList>
    </citation>
    <scope>NUCLEOTIDE SEQUENCE [LARGE SCALE GENOMIC DNA]</scope>
    <source>
        <strain evidence="1 2">FW100M-8</strain>
    </source>
</reference>
<dbReference type="InterPro" id="IPR029062">
    <property type="entry name" value="Class_I_gatase-like"/>
</dbReference>
<dbReference type="OrthoDB" id="3078420at2"/>
<evidence type="ECO:0000313" key="2">
    <source>
        <dbReference type="Proteomes" id="UP000291259"/>
    </source>
</evidence>
<dbReference type="SUPFAM" id="SSF52317">
    <property type="entry name" value="Class I glutamine amidotransferase-like"/>
    <property type="match status" value="1"/>
</dbReference>
<accession>A0A4P6FEZ9</accession>
<dbReference type="RefSeq" id="WP_129192050.1">
    <property type="nucleotide sequence ID" value="NZ_CP035491.1"/>
</dbReference>